<dbReference type="Pfam" id="PF20030">
    <property type="entry name" value="bpMoxR"/>
    <property type="match status" value="1"/>
</dbReference>
<dbReference type="Pfam" id="PF17868">
    <property type="entry name" value="AAA_lid_8"/>
    <property type="match status" value="1"/>
</dbReference>
<name>A0A7G6E048_THEFR</name>
<evidence type="ECO:0000313" key="2">
    <source>
        <dbReference type="EMBL" id="QNB45452.1"/>
    </source>
</evidence>
<dbReference type="InterPro" id="IPR045427">
    <property type="entry name" value="MoxR"/>
</dbReference>
<evidence type="ECO:0000259" key="1">
    <source>
        <dbReference type="SMART" id="SM00382"/>
    </source>
</evidence>
<accession>A0A7G6E048</accession>
<dbReference type="PANTHER" id="PTHR32204:SF0">
    <property type="entry name" value="ATPASE RAVA"/>
    <property type="match status" value="1"/>
</dbReference>
<dbReference type="InterPro" id="IPR050513">
    <property type="entry name" value="RavA_ATPases"/>
</dbReference>
<dbReference type="InterPro" id="IPR003593">
    <property type="entry name" value="AAA+_ATPase"/>
</dbReference>
<dbReference type="InterPro" id="IPR041538">
    <property type="entry name" value="RavA-like_AAA_lid"/>
</dbReference>
<keyword evidence="3" id="KW-1185">Reference proteome</keyword>
<dbReference type="EMBL" id="CP045798">
    <property type="protein sequence ID" value="QNB45452.1"/>
    <property type="molecule type" value="Genomic_DNA"/>
</dbReference>
<organism evidence="2 3">
    <name type="scientific">Thermanaerosceptrum fracticalcis</name>
    <dbReference type="NCBI Taxonomy" id="1712410"/>
    <lineage>
        <taxon>Bacteria</taxon>
        <taxon>Bacillati</taxon>
        <taxon>Bacillota</taxon>
        <taxon>Clostridia</taxon>
        <taxon>Eubacteriales</taxon>
        <taxon>Peptococcaceae</taxon>
        <taxon>Thermanaerosceptrum</taxon>
    </lineage>
</organism>
<dbReference type="KEGG" id="tfr:BR63_03430"/>
<sequence length="379" mass="42486">MINKINEIKKFLGSIYLEREHIIHGLLTAFVARQHVLLVGPPGTAKSALVADLAKCITGTNYFQWLLTRFSTPEELFGPVSLKGLEQDTYKRNTHGKLPEAHIGFVDEIFKANSAILNALLTLANERLFYNNGGIVQSPLFSLVGASNEWPEEGEGLEALFDRFLFRYEVGNIADGNNFILMLQSNVPPQRPTISLEELEQLQMQAEMMTTVHLDVLEALLVIRDDLKVEGVRPSDRRFRQCLSLLKAAAVLDGRDFVKRKDLAILSDVLWVTPEKNEREIVRRVVTDLALDPVEKELAQIMDVTNELMVELGAALPEIKNSQGADAAQKALEYNTKLKGLKEQVALLPDRDDIKESKQNILQKIDDSMKLVKTAMLAV</sequence>
<dbReference type="OrthoDB" id="1814213at2"/>
<dbReference type="Gene3D" id="3.40.50.300">
    <property type="entry name" value="P-loop containing nucleotide triphosphate hydrolases"/>
    <property type="match status" value="1"/>
</dbReference>
<dbReference type="InterPro" id="IPR027417">
    <property type="entry name" value="P-loop_NTPase"/>
</dbReference>
<proteinExistence type="predicted"/>
<dbReference type="SMART" id="SM00382">
    <property type="entry name" value="AAA"/>
    <property type="match status" value="1"/>
</dbReference>
<dbReference type="RefSeq" id="WP_034423102.1">
    <property type="nucleotide sequence ID" value="NZ_CP045798.1"/>
</dbReference>
<reference evidence="2 3" key="1">
    <citation type="journal article" date="2019" name="Front. Microbiol.">
        <title>Thermoanaerosceptrum fracticalcis gen. nov. sp. nov., a Novel Fumarate-Fermenting Microorganism From a Deep Fractured Carbonate Aquifer of the US Great Basin.</title>
        <authorList>
            <person name="Hamilton-Brehm S.D."/>
            <person name="Stewart L.E."/>
            <person name="Zavarin M."/>
            <person name="Caldwell M."/>
            <person name="Lawson P.A."/>
            <person name="Onstott T.C."/>
            <person name="Grzymski J."/>
            <person name="Neveux I."/>
            <person name="Lollar B.S."/>
            <person name="Russell C.E."/>
            <person name="Moser D.P."/>
        </authorList>
    </citation>
    <scope>NUCLEOTIDE SEQUENCE [LARGE SCALE GENOMIC DNA]</scope>
    <source>
        <strain evidence="2 3">DRI-13</strain>
    </source>
</reference>
<dbReference type="SUPFAM" id="SSF52540">
    <property type="entry name" value="P-loop containing nucleoside triphosphate hydrolases"/>
    <property type="match status" value="1"/>
</dbReference>
<dbReference type="AlphaFoldDB" id="A0A7G6E048"/>
<dbReference type="PANTHER" id="PTHR32204">
    <property type="entry name" value="ATPASE RAVA"/>
    <property type="match status" value="1"/>
</dbReference>
<gene>
    <name evidence="2" type="ORF">BR63_03430</name>
</gene>
<protein>
    <submittedName>
        <fullName evidence="2">AAA domain-containing protein</fullName>
    </submittedName>
</protein>
<evidence type="ECO:0000313" key="3">
    <source>
        <dbReference type="Proteomes" id="UP000515847"/>
    </source>
</evidence>
<dbReference type="Proteomes" id="UP000515847">
    <property type="component" value="Chromosome"/>
</dbReference>
<feature type="domain" description="AAA+ ATPase" evidence="1">
    <location>
        <begin position="32"/>
        <end position="174"/>
    </location>
</feature>
<dbReference type="CDD" id="cd00009">
    <property type="entry name" value="AAA"/>
    <property type="match status" value="1"/>
</dbReference>